<sequence>MKTTYTTFEIAEYLDNDEVIAEYLSLAAADKNPDVFIAALGDVAKAKGMASIAKTAGLGRESLYKALKTGARPRFETINAVLHAIGAKFTVTSADPS</sequence>
<evidence type="ECO:0000313" key="1">
    <source>
        <dbReference type="EMBL" id="KAA6232278.1"/>
    </source>
</evidence>
<dbReference type="PANTHER" id="PTHR40275">
    <property type="entry name" value="SSL7038 PROTEIN"/>
    <property type="match status" value="1"/>
</dbReference>
<reference evidence="1 3" key="1">
    <citation type="submission" date="2019-07" db="EMBL/GenBank/DDBJ databases">
        <title>Draft genome Sequence of Chlorobium phaeovibrioides sp. strain PhvTcv-s14, from the Phylum Chlorobi.</title>
        <authorList>
            <person name="Babenko V."/>
            <person name="Boldyreva D."/>
            <person name="Kanygina A."/>
            <person name="Selezneva O."/>
            <person name="Akopiyan T."/>
            <person name="Lunina O."/>
        </authorList>
    </citation>
    <scope>NUCLEOTIDE SEQUENCE [LARGE SCALE GENOMIC DNA]</scope>
    <source>
        <strain evidence="1 3">GrTcv12</strain>
    </source>
</reference>
<protein>
    <submittedName>
        <fullName evidence="1 2">Addiction module antidote protein</fullName>
    </submittedName>
</protein>
<dbReference type="InterPro" id="IPR014057">
    <property type="entry name" value="HI1420"/>
</dbReference>
<accession>A0A5M8I9X4</accession>
<proteinExistence type="predicted"/>
<dbReference type="EMBL" id="VMRG01000001">
    <property type="protein sequence ID" value="KAA6232278.1"/>
    <property type="molecule type" value="Genomic_DNA"/>
</dbReference>
<comment type="caution">
    <text evidence="1">The sequence shown here is derived from an EMBL/GenBank/DDBJ whole genome shotgun (WGS) entry which is preliminary data.</text>
</comment>
<dbReference type="EMBL" id="WUBZ01000030">
    <property type="protein sequence ID" value="MWV55001.1"/>
    <property type="molecule type" value="Genomic_DNA"/>
</dbReference>
<evidence type="ECO:0000313" key="2">
    <source>
        <dbReference type="EMBL" id="MWV55001.1"/>
    </source>
</evidence>
<gene>
    <name evidence="1" type="ORF">FP507_03610</name>
    <name evidence="2" type="ORF">GJ685_08035</name>
</gene>
<dbReference type="Proteomes" id="UP000327458">
    <property type="component" value="Unassembled WGS sequence"/>
</dbReference>
<reference evidence="2 4" key="2">
    <citation type="submission" date="2019-11" db="EMBL/GenBank/DDBJ databases">
        <title>Green- and brown-colored morphotypes of Chlorobia in the stratified aquatic ecosystems of Kandalaksha Gulf (White Sea): A model for study of the accessory genome evolution.</title>
        <authorList>
            <person name="Grouzdev D.S."/>
        </authorList>
    </citation>
    <scope>NUCLEOTIDE SEQUENCE [LARGE SCALE GENOMIC DNA]</scope>
    <source>
        <strain evidence="2 4">ZM</strain>
    </source>
</reference>
<keyword evidence="4" id="KW-1185">Reference proteome</keyword>
<name>A0A5M8I9X4_CHLPH</name>
<dbReference type="RefSeq" id="WP_011889904.1">
    <property type="nucleotide sequence ID" value="NZ_CP041698.1"/>
</dbReference>
<dbReference type="Pfam" id="PF21716">
    <property type="entry name" value="dnstrm_HI1420"/>
    <property type="match status" value="1"/>
</dbReference>
<dbReference type="Proteomes" id="UP000489351">
    <property type="component" value="Unassembled WGS sequence"/>
</dbReference>
<evidence type="ECO:0000313" key="4">
    <source>
        <dbReference type="Proteomes" id="UP000489351"/>
    </source>
</evidence>
<dbReference type="NCBIfam" id="TIGR02684">
    <property type="entry name" value="dnstrm_HI1420"/>
    <property type="match status" value="1"/>
</dbReference>
<evidence type="ECO:0000313" key="3">
    <source>
        <dbReference type="Proteomes" id="UP000327458"/>
    </source>
</evidence>
<dbReference type="AlphaFoldDB" id="A0A5M8I9X4"/>
<dbReference type="OMA" id="WDASEYL"/>
<organism evidence="1 3">
    <name type="scientific">Chlorobium phaeovibrioides</name>
    <dbReference type="NCBI Taxonomy" id="1094"/>
    <lineage>
        <taxon>Bacteria</taxon>
        <taxon>Pseudomonadati</taxon>
        <taxon>Chlorobiota</taxon>
        <taxon>Chlorobiia</taxon>
        <taxon>Chlorobiales</taxon>
        <taxon>Chlorobiaceae</taxon>
        <taxon>Chlorobium/Pelodictyon group</taxon>
        <taxon>Chlorobium</taxon>
    </lineage>
</organism>
<dbReference type="PANTHER" id="PTHR40275:SF1">
    <property type="entry name" value="SSL7038 PROTEIN"/>
    <property type="match status" value="1"/>
</dbReference>